<evidence type="ECO:0000256" key="2">
    <source>
        <dbReference type="PROSITE-ProRule" id="PRU00335"/>
    </source>
</evidence>
<dbReference type="InterPro" id="IPR001647">
    <property type="entry name" value="HTH_TetR"/>
</dbReference>
<sequence length="185" mass="19395">MTDKRSDIVAASVELVQQDGLAGLTQPRVARRIGLRQSHITYYFPTRDDLVAAVAASAVERRIGALARMLSAPTVEEKIGVLVSVLLDPGQTRVLLALTQIADTTPELRSHFGALAAGIGPIAADLLSAAGAEVSAEAIALLQTTSTGLAVVALANGAGDERTTILLLHRLVHSFPSRQTDKDPT</sequence>
<feature type="domain" description="HTH tetR-type" evidence="3">
    <location>
        <begin position="2"/>
        <end position="62"/>
    </location>
</feature>
<dbReference type="EMBL" id="WLYK01000001">
    <property type="protein sequence ID" value="MTD13572.1"/>
    <property type="molecule type" value="Genomic_DNA"/>
</dbReference>
<keyword evidence="5" id="KW-1185">Reference proteome</keyword>
<evidence type="ECO:0000256" key="1">
    <source>
        <dbReference type="ARBA" id="ARBA00023125"/>
    </source>
</evidence>
<dbReference type="PROSITE" id="PS50977">
    <property type="entry name" value="HTH_TETR_2"/>
    <property type="match status" value="1"/>
</dbReference>
<protein>
    <submittedName>
        <fullName evidence="4">TetR family transcriptional regulator</fullName>
    </submittedName>
</protein>
<reference evidence="4 5" key="1">
    <citation type="submission" date="2019-11" db="EMBL/GenBank/DDBJ databases">
        <authorList>
            <person name="Jiang L.-Q."/>
        </authorList>
    </citation>
    <scope>NUCLEOTIDE SEQUENCE [LARGE SCALE GENOMIC DNA]</scope>
    <source>
        <strain evidence="4 5">YIM 132087</strain>
    </source>
</reference>
<keyword evidence="1 2" id="KW-0238">DNA-binding</keyword>
<comment type="caution">
    <text evidence="4">The sequence shown here is derived from an EMBL/GenBank/DDBJ whole genome shotgun (WGS) entry which is preliminary data.</text>
</comment>
<dbReference type="RefSeq" id="WP_154767401.1">
    <property type="nucleotide sequence ID" value="NZ_WLYK01000001.1"/>
</dbReference>
<name>A0A7K1FHH6_9ACTN</name>
<dbReference type="GO" id="GO:0003677">
    <property type="term" value="F:DNA binding"/>
    <property type="evidence" value="ECO:0007669"/>
    <property type="project" value="UniProtKB-UniRule"/>
</dbReference>
<proteinExistence type="predicted"/>
<evidence type="ECO:0000313" key="4">
    <source>
        <dbReference type="EMBL" id="MTD13572.1"/>
    </source>
</evidence>
<evidence type="ECO:0000259" key="3">
    <source>
        <dbReference type="PROSITE" id="PS50977"/>
    </source>
</evidence>
<feature type="DNA-binding region" description="H-T-H motif" evidence="2">
    <location>
        <begin position="25"/>
        <end position="44"/>
    </location>
</feature>
<dbReference type="Pfam" id="PF00440">
    <property type="entry name" value="TetR_N"/>
    <property type="match status" value="1"/>
</dbReference>
<dbReference type="InterPro" id="IPR009057">
    <property type="entry name" value="Homeodomain-like_sf"/>
</dbReference>
<dbReference type="SUPFAM" id="SSF46689">
    <property type="entry name" value="Homeodomain-like"/>
    <property type="match status" value="1"/>
</dbReference>
<organism evidence="4 5">
    <name type="scientific">Nakamurella alba</name>
    <dbReference type="NCBI Taxonomy" id="2665158"/>
    <lineage>
        <taxon>Bacteria</taxon>
        <taxon>Bacillati</taxon>
        <taxon>Actinomycetota</taxon>
        <taxon>Actinomycetes</taxon>
        <taxon>Nakamurellales</taxon>
        <taxon>Nakamurellaceae</taxon>
        <taxon>Nakamurella</taxon>
    </lineage>
</organism>
<evidence type="ECO:0000313" key="5">
    <source>
        <dbReference type="Proteomes" id="UP000460221"/>
    </source>
</evidence>
<dbReference type="Proteomes" id="UP000460221">
    <property type="component" value="Unassembled WGS sequence"/>
</dbReference>
<dbReference type="Gene3D" id="1.10.357.10">
    <property type="entry name" value="Tetracycline Repressor, domain 2"/>
    <property type="match status" value="1"/>
</dbReference>
<dbReference type="AlphaFoldDB" id="A0A7K1FHH6"/>
<gene>
    <name evidence="4" type="ORF">GIS00_06385</name>
</gene>
<accession>A0A7K1FHH6</accession>